<evidence type="ECO:0000313" key="2">
    <source>
        <dbReference type="EMBL" id="KAF9700489.1"/>
    </source>
</evidence>
<dbReference type="Proteomes" id="UP000651452">
    <property type="component" value="Unassembled WGS sequence"/>
</dbReference>
<dbReference type="AlphaFoldDB" id="A0A8H7J9Q2"/>
<gene>
    <name evidence="2" type="ORF">EKO04_001938</name>
</gene>
<organism evidence="2 3">
    <name type="scientific">Ascochyta lentis</name>
    <dbReference type="NCBI Taxonomy" id="205686"/>
    <lineage>
        <taxon>Eukaryota</taxon>
        <taxon>Fungi</taxon>
        <taxon>Dikarya</taxon>
        <taxon>Ascomycota</taxon>
        <taxon>Pezizomycotina</taxon>
        <taxon>Dothideomycetes</taxon>
        <taxon>Pleosporomycetidae</taxon>
        <taxon>Pleosporales</taxon>
        <taxon>Pleosporineae</taxon>
        <taxon>Didymellaceae</taxon>
        <taxon>Ascochyta</taxon>
    </lineage>
</organism>
<evidence type="ECO:0000259" key="1">
    <source>
        <dbReference type="PROSITE" id="PS00028"/>
    </source>
</evidence>
<dbReference type="OrthoDB" id="6105938at2759"/>
<proteinExistence type="predicted"/>
<dbReference type="EMBL" id="RZGK01000003">
    <property type="protein sequence ID" value="KAF9700489.1"/>
    <property type="molecule type" value="Genomic_DNA"/>
</dbReference>
<evidence type="ECO:0000313" key="3">
    <source>
        <dbReference type="Proteomes" id="UP000651452"/>
    </source>
</evidence>
<protein>
    <recommendedName>
        <fullName evidence="1">C2H2-type domain-containing protein</fullName>
    </recommendedName>
</protein>
<comment type="caution">
    <text evidence="2">The sequence shown here is derived from an EMBL/GenBank/DDBJ whole genome shotgun (WGS) entry which is preliminary data.</text>
</comment>
<reference evidence="2" key="2">
    <citation type="submission" date="2020-09" db="EMBL/GenBank/DDBJ databases">
        <title>Reference genome assembly for Australian Ascochyta lentis isolate Al4.</title>
        <authorList>
            <person name="Lee R.C."/>
            <person name="Farfan-Caceres L.M."/>
            <person name="Debler J.W."/>
            <person name="Williams A.H."/>
            <person name="Henares B.M."/>
        </authorList>
    </citation>
    <scope>NUCLEOTIDE SEQUENCE</scope>
    <source>
        <strain evidence="2">Al4</strain>
    </source>
</reference>
<dbReference type="PROSITE" id="PS00028">
    <property type="entry name" value="ZINC_FINGER_C2H2_1"/>
    <property type="match status" value="1"/>
</dbReference>
<sequence>MASQYTSTTPSSARTASYCVRCKRGFKSEYAITEHIRDSRRHWACPTCGFDADGWDDLLGHCRATQCRSVCRSCNDLAGAHWQYDSAEYWQHVDDWNVCARCEEHFPKLYMLEVHNRFMHPSTESSSGYVEEGTKEEACWYDCLQCDRDFKTFGGMILHLESGSCSDVDCTYLDKLAANCNTWYEFTYNDYRDDMLMECELDEALELYFCPTCEAPKAKLSSLFQHVESGSCGQTLYGGAIGTLRRYLTVYL</sequence>
<name>A0A8H7J9Q2_9PLEO</name>
<keyword evidence="3" id="KW-1185">Reference proteome</keyword>
<accession>A0A8H7J9Q2</accession>
<dbReference type="InterPro" id="IPR013087">
    <property type="entry name" value="Znf_C2H2_type"/>
</dbReference>
<dbReference type="SMART" id="SM00355">
    <property type="entry name" value="ZnF_C2H2"/>
    <property type="match status" value="4"/>
</dbReference>
<feature type="domain" description="C2H2-type" evidence="1">
    <location>
        <begin position="99"/>
        <end position="120"/>
    </location>
</feature>
<reference evidence="2" key="1">
    <citation type="submission" date="2018-12" db="EMBL/GenBank/DDBJ databases">
        <authorList>
            <person name="Syme R.A."/>
            <person name="Farfan-Caceres L."/>
            <person name="Lichtenzveig J."/>
        </authorList>
    </citation>
    <scope>NUCLEOTIDE SEQUENCE</scope>
    <source>
        <strain evidence="2">Al4</strain>
    </source>
</reference>